<proteinExistence type="predicted"/>
<dbReference type="EMBL" id="JTDE01007138">
    <property type="protein sequence ID" value="KAF7240844.1"/>
    <property type="molecule type" value="Genomic_DNA"/>
</dbReference>
<protein>
    <submittedName>
        <fullName evidence="1">Uncharacterized protein</fullName>
    </submittedName>
</protein>
<reference evidence="1" key="1">
    <citation type="submission" date="2019-07" db="EMBL/GenBank/DDBJ databases">
        <title>Annotation for the trematode Paragonimus miyazaki's.</title>
        <authorList>
            <person name="Choi Y.-J."/>
        </authorList>
    </citation>
    <scope>NUCLEOTIDE SEQUENCE</scope>
    <source>
        <strain evidence="1">Japan</strain>
    </source>
</reference>
<name>A0A8S9YMP7_9TREM</name>
<accession>A0A8S9YMP7</accession>
<sequence>MITLQTHNENPATLSVFSSNLKPASTSGYGFRDCNNLISCQCLFKCLRRHLIGAAACLVRLTTRACVDCPQTRPRQLSDLVTWRGKRGVNHTPNAIYMISGLWTLFSSRTTWVYCFLATISCQTPSLA</sequence>
<organism evidence="1 2">
    <name type="scientific">Paragonimus skrjabini miyazakii</name>
    <dbReference type="NCBI Taxonomy" id="59628"/>
    <lineage>
        <taxon>Eukaryota</taxon>
        <taxon>Metazoa</taxon>
        <taxon>Spiralia</taxon>
        <taxon>Lophotrochozoa</taxon>
        <taxon>Platyhelminthes</taxon>
        <taxon>Trematoda</taxon>
        <taxon>Digenea</taxon>
        <taxon>Plagiorchiida</taxon>
        <taxon>Troglotremata</taxon>
        <taxon>Troglotrematidae</taxon>
        <taxon>Paragonimus</taxon>
    </lineage>
</organism>
<evidence type="ECO:0000313" key="1">
    <source>
        <dbReference type="EMBL" id="KAF7240844.1"/>
    </source>
</evidence>
<comment type="caution">
    <text evidence="1">The sequence shown here is derived from an EMBL/GenBank/DDBJ whole genome shotgun (WGS) entry which is preliminary data.</text>
</comment>
<evidence type="ECO:0000313" key="2">
    <source>
        <dbReference type="Proteomes" id="UP000822476"/>
    </source>
</evidence>
<gene>
    <name evidence="1" type="ORF">EG68_10875</name>
</gene>
<dbReference type="AlphaFoldDB" id="A0A8S9YMP7"/>
<keyword evidence="2" id="KW-1185">Reference proteome</keyword>
<dbReference type="Proteomes" id="UP000822476">
    <property type="component" value="Unassembled WGS sequence"/>
</dbReference>